<dbReference type="GO" id="GO:0043190">
    <property type="term" value="C:ATP-binding cassette (ABC) transporter complex"/>
    <property type="evidence" value="ECO:0007669"/>
    <property type="project" value="InterPro"/>
</dbReference>
<feature type="transmembrane region" description="Helical" evidence="5">
    <location>
        <begin position="136"/>
        <end position="162"/>
    </location>
</feature>
<dbReference type="InterPro" id="IPR051784">
    <property type="entry name" value="Nod_factor_ABC_transporter"/>
</dbReference>
<evidence type="ECO:0000259" key="6">
    <source>
        <dbReference type="PROSITE" id="PS51012"/>
    </source>
</evidence>
<feature type="transmembrane region" description="Helical" evidence="5">
    <location>
        <begin position="60"/>
        <end position="82"/>
    </location>
</feature>
<reference evidence="7" key="1">
    <citation type="submission" date="2022-12" db="EMBL/GenBank/DDBJ databases">
        <title>Paraconexibacter alkalitolerans sp. nov. and Baekduia alba sp. nov., isolated from soil and emended description of the genera Paraconexibacter (Chun et al., 2020) and Baekduia (An et al., 2020).</title>
        <authorList>
            <person name="Vieira S."/>
            <person name="Huber K.J."/>
            <person name="Geppert A."/>
            <person name="Wolf J."/>
            <person name="Neumann-Schaal M."/>
            <person name="Muesken M."/>
            <person name="Overmann J."/>
        </authorList>
    </citation>
    <scope>NUCLEOTIDE SEQUENCE</scope>
    <source>
        <strain evidence="7">AEG42_29</strain>
    </source>
</reference>
<evidence type="ECO:0000313" key="7">
    <source>
        <dbReference type="EMBL" id="XAY06593.1"/>
    </source>
</evidence>
<feature type="transmembrane region" description="Helical" evidence="5">
    <location>
        <begin position="103"/>
        <end position="130"/>
    </location>
</feature>
<feature type="transmembrane region" description="Helical" evidence="5">
    <location>
        <begin position="227"/>
        <end position="245"/>
    </location>
</feature>
<dbReference type="Pfam" id="PF01061">
    <property type="entry name" value="ABC2_membrane"/>
    <property type="match status" value="1"/>
</dbReference>
<evidence type="ECO:0000256" key="5">
    <source>
        <dbReference type="RuleBase" id="RU361157"/>
    </source>
</evidence>
<name>A0AAU7AY06_9ACTN</name>
<comment type="similarity">
    <text evidence="5">Belongs to the ABC-2 integral membrane protein family.</text>
</comment>
<dbReference type="GO" id="GO:0140359">
    <property type="term" value="F:ABC-type transporter activity"/>
    <property type="evidence" value="ECO:0007669"/>
    <property type="project" value="InterPro"/>
</dbReference>
<feature type="transmembrane region" description="Helical" evidence="5">
    <location>
        <begin position="21"/>
        <end position="40"/>
    </location>
</feature>
<dbReference type="EMBL" id="CP114014">
    <property type="protein sequence ID" value="XAY06593.1"/>
    <property type="molecule type" value="Genomic_DNA"/>
</dbReference>
<protein>
    <recommendedName>
        <fullName evidence="5">Transport permease protein</fullName>
    </recommendedName>
</protein>
<sequence>MRQSLIVVRALVRRALNEISRVPGAAIPGVLAPTIFMLGLSSVFGKASGLGGYGADFRTFIVPVGLLQGAGFTGAATGVNLARDIEQGWFDRLLLCPAPRTTLLTGVVASAGLRALLPSTFLLIVAFSIGVDVPTITGLLIAAVLVMGLACAMACFSVTLALRFRTQQAAPLMQIASFVGVLFTTSYAPKPLLTDWLRTVSDINPVTHVLEGVRQAFIGGVAWEHTWPAFLSLAGMITVLGWFAARGLRRYGV</sequence>
<feature type="domain" description="ABC transmembrane type-2" evidence="6">
    <location>
        <begin position="24"/>
        <end position="251"/>
    </location>
</feature>
<dbReference type="InterPro" id="IPR000412">
    <property type="entry name" value="ABC_2_transport"/>
</dbReference>
<dbReference type="AlphaFoldDB" id="A0AAU7AY06"/>
<keyword evidence="3 5" id="KW-1133">Transmembrane helix</keyword>
<gene>
    <name evidence="7" type="ORF">DSM112329_03467</name>
</gene>
<dbReference type="PIRSF" id="PIRSF006648">
    <property type="entry name" value="DrrB"/>
    <property type="match status" value="1"/>
</dbReference>
<dbReference type="InterPro" id="IPR047817">
    <property type="entry name" value="ABC2_TM_bact-type"/>
</dbReference>
<keyword evidence="5" id="KW-0813">Transport</keyword>
<comment type="subcellular location">
    <subcellularLocation>
        <location evidence="5">Cell membrane</location>
        <topology evidence="5">Multi-pass membrane protein</topology>
    </subcellularLocation>
    <subcellularLocation>
        <location evidence="1">Membrane</location>
        <topology evidence="1">Multi-pass membrane protein</topology>
    </subcellularLocation>
</comment>
<evidence type="ECO:0000256" key="2">
    <source>
        <dbReference type="ARBA" id="ARBA00022692"/>
    </source>
</evidence>
<dbReference type="PANTHER" id="PTHR43229:SF2">
    <property type="entry name" value="NODULATION PROTEIN J"/>
    <property type="match status" value="1"/>
</dbReference>
<dbReference type="RefSeq" id="WP_354697822.1">
    <property type="nucleotide sequence ID" value="NZ_CP114014.1"/>
</dbReference>
<feature type="transmembrane region" description="Helical" evidence="5">
    <location>
        <begin position="169"/>
        <end position="188"/>
    </location>
</feature>
<dbReference type="PANTHER" id="PTHR43229">
    <property type="entry name" value="NODULATION PROTEIN J"/>
    <property type="match status" value="1"/>
</dbReference>
<accession>A0AAU7AY06</accession>
<evidence type="ECO:0000256" key="1">
    <source>
        <dbReference type="ARBA" id="ARBA00004141"/>
    </source>
</evidence>
<evidence type="ECO:0000256" key="3">
    <source>
        <dbReference type="ARBA" id="ARBA00022989"/>
    </source>
</evidence>
<evidence type="ECO:0000256" key="4">
    <source>
        <dbReference type="ARBA" id="ARBA00023136"/>
    </source>
</evidence>
<proteinExistence type="inferred from homology"/>
<dbReference type="KEGG" id="parq:DSM112329_03467"/>
<dbReference type="InterPro" id="IPR013525">
    <property type="entry name" value="ABC2_TM"/>
</dbReference>
<organism evidence="7">
    <name type="scientific">Paraconexibacter sp. AEG42_29</name>
    <dbReference type="NCBI Taxonomy" id="2997339"/>
    <lineage>
        <taxon>Bacteria</taxon>
        <taxon>Bacillati</taxon>
        <taxon>Actinomycetota</taxon>
        <taxon>Thermoleophilia</taxon>
        <taxon>Solirubrobacterales</taxon>
        <taxon>Paraconexibacteraceae</taxon>
        <taxon>Paraconexibacter</taxon>
    </lineage>
</organism>
<keyword evidence="2 5" id="KW-0812">Transmembrane</keyword>
<dbReference type="PROSITE" id="PS51012">
    <property type="entry name" value="ABC_TM2"/>
    <property type="match status" value="1"/>
</dbReference>
<keyword evidence="5" id="KW-1003">Cell membrane</keyword>
<keyword evidence="4 5" id="KW-0472">Membrane</keyword>